<keyword evidence="1" id="KW-0659">Purine metabolism</keyword>
<feature type="domain" description="Oxo-4-hydroxy-4-carboxy-5-ureidoimidazoline decarboxylase" evidence="2">
    <location>
        <begin position="14"/>
        <end position="175"/>
    </location>
</feature>
<sequence length="177" mass="19776">MPSDKLPPISNLPSLPSSDLAAILDLLFEPSVPLHTLSVNLLREQTFSSYDDLIASIGVQLMDLAESTSTSDTQWLESILGAHPRLGEKKIDSAQSKEEQAQLSSGQEKEKEELSEMNTLYEQTFPGLRYVVFVNGRDRPTIMDEMQARIQRKDISLERAEAIQAMCQIAADRARKL</sequence>
<dbReference type="SUPFAM" id="SSF158694">
    <property type="entry name" value="UraD-Like"/>
    <property type="match status" value="1"/>
</dbReference>
<dbReference type="InterPro" id="IPR018020">
    <property type="entry name" value="OHCU_decarboxylase"/>
</dbReference>
<dbReference type="EMBL" id="JBEFKJ010000001">
    <property type="protein sequence ID" value="KAL2048264.1"/>
    <property type="molecule type" value="Genomic_DNA"/>
</dbReference>
<gene>
    <name evidence="3" type="ORF">N7G274_000175</name>
</gene>
<dbReference type="InterPro" id="IPR036778">
    <property type="entry name" value="OHCU_decarboxylase_sf"/>
</dbReference>
<protein>
    <recommendedName>
        <fullName evidence="2">Oxo-4-hydroxy-4-carboxy-5-ureidoimidazoline decarboxylase domain-containing protein</fullName>
    </recommendedName>
</protein>
<dbReference type="Gene3D" id="1.10.3330.10">
    <property type="entry name" value="Oxo-4-hydroxy-4-carboxy-5-ureidoimidazoline decarboxylase"/>
    <property type="match status" value="1"/>
</dbReference>
<evidence type="ECO:0000313" key="4">
    <source>
        <dbReference type="Proteomes" id="UP001590950"/>
    </source>
</evidence>
<reference evidence="3 4" key="1">
    <citation type="submission" date="2024-09" db="EMBL/GenBank/DDBJ databases">
        <title>Rethinking Asexuality: The Enigmatic Case of Functional Sexual Genes in Lepraria (Stereocaulaceae).</title>
        <authorList>
            <person name="Doellman M."/>
            <person name="Sun Y."/>
            <person name="Barcenas-Pena A."/>
            <person name="Lumbsch H.T."/>
            <person name="Grewe F."/>
        </authorList>
    </citation>
    <scope>NUCLEOTIDE SEQUENCE [LARGE SCALE GENOMIC DNA]</scope>
    <source>
        <strain evidence="3 4">Mercado 3170</strain>
    </source>
</reference>
<name>A0ABR4ARX7_9LECA</name>
<evidence type="ECO:0000259" key="2">
    <source>
        <dbReference type="Pfam" id="PF09349"/>
    </source>
</evidence>
<dbReference type="Pfam" id="PF09349">
    <property type="entry name" value="OHCU_decarbox"/>
    <property type="match status" value="1"/>
</dbReference>
<evidence type="ECO:0000256" key="1">
    <source>
        <dbReference type="ARBA" id="ARBA00022631"/>
    </source>
</evidence>
<keyword evidence="4" id="KW-1185">Reference proteome</keyword>
<dbReference type="PANTHER" id="PTHR37987:SF1">
    <property type="entry name" value="OXO-4-HYDROXY-4-CARBOXY-5-UREIDOIMIDAZOLINE DECARBOXYLASE DOMAIN-CONTAINING PROTEIN"/>
    <property type="match status" value="1"/>
</dbReference>
<evidence type="ECO:0000313" key="3">
    <source>
        <dbReference type="EMBL" id="KAL2048264.1"/>
    </source>
</evidence>
<dbReference type="Proteomes" id="UP001590950">
    <property type="component" value="Unassembled WGS sequence"/>
</dbReference>
<organism evidence="3 4">
    <name type="scientific">Stereocaulon virgatum</name>
    <dbReference type="NCBI Taxonomy" id="373712"/>
    <lineage>
        <taxon>Eukaryota</taxon>
        <taxon>Fungi</taxon>
        <taxon>Dikarya</taxon>
        <taxon>Ascomycota</taxon>
        <taxon>Pezizomycotina</taxon>
        <taxon>Lecanoromycetes</taxon>
        <taxon>OSLEUM clade</taxon>
        <taxon>Lecanoromycetidae</taxon>
        <taxon>Lecanorales</taxon>
        <taxon>Lecanorineae</taxon>
        <taxon>Stereocaulaceae</taxon>
        <taxon>Stereocaulon</taxon>
    </lineage>
</organism>
<dbReference type="PANTHER" id="PTHR37987">
    <property type="entry name" value="CHROMOSOME 9, WHOLE GENOME SHOTGUN SEQUENCE"/>
    <property type="match status" value="1"/>
</dbReference>
<proteinExistence type="predicted"/>
<accession>A0ABR4ARX7</accession>
<comment type="caution">
    <text evidence="3">The sequence shown here is derived from an EMBL/GenBank/DDBJ whole genome shotgun (WGS) entry which is preliminary data.</text>
</comment>